<evidence type="ECO:0000256" key="1">
    <source>
        <dbReference type="ARBA" id="ARBA00001638"/>
    </source>
</evidence>
<dbReference type="PANTHER" id="PTHR11845:SF13">
    <property type="entry name" value="5'-DEOXYNUCLEOTIDASE HDDC2"/>
    <property type="match status" value="1"/>
</dbReference>
<keyword evidence="6" id="KW-0479">Metal-binding</keyword>
<comment type="cofactor">
    <cofactor evidence="2">
        <name>Mn(2+)</name>
        <dbReference type="ChEBI" id="CHEBI:29035"/>
    </cofactor>
</comment>
<dbReference type="SUPFAM" id="SSF109604">
    <property type="entry name" value="HD-domain/PDEase-like"/>
    <property type="match status" value="1"/>
</dbReference>
<evidence type="ECO:0000313" key="9">
    <source>
        <dbReference type="EMBL" id="OGZ19161.1"/>
    </source>
</evidence>
<comment type="caution">
    <text evidence="9">The sequence shown here is derived from an EMBL/GenBank/DDBJ whole genome shotgun (WGS) entry which is preliminary data.</text>
</comment>
<dbReference type="GO" id="GO:0046872">
    <property type="term" value="F:metal ion binding"/>
    <property type="evidence" value="ECO:0007669"/>
    <property type="project" value="UniProtKB-KW"/>
</dbReference>
<dbReference type="AlphaFoldDB" id="A0A1G2E1N8"/>
<comment type="catalytic activity">
    <reaction evidence="1">
        <text>a 2'-deoxyribonucleoside 5'-phosphate + H2O = a 2'-deoxyribonucleoside + phosphate</text>
        <dbReference type="Rhea" id="RHEA:36167"/>
        <dbReference type="ChEBI" id="CHEBI:15377"/>
        <dbReference type="ChEBI" id="CHEBI:18274"/>
        <dbReference type="ChEBI" id="CHEBI:43474"/>
        <dbReference type="ChEBI" id="CHEBI:65317"/>
        <dbReference type="EC" id="3.1.3.89"/>
    </reaction>
</comment>
<dbReference type="Proteomes" id="UP000178106">
    <property type="component" value="Unassembled WGS sequence"/>
</dbReference>
<comment type="subunit">
    <text evidence="4">Homodimer.</text>
</comment>
<evidence type="ECO:0000256" key="6">
    <source>
        <dbReference type="ARBA" id="ARBA00022723"/>
    </source>
</evidence>
<evidence type="ECO:0000256" key="2">
    <source>
        <dbReference type="ARBA" id="ARBA00001936"/>
    </source>
</evidence>
<dbReference type="Pfam" id="PF13023">
    <property type="entry name" value="HD_3"/>
    <property type="match status" value="1"/>
</dbReference>
<proteinExistence type="predicted"/>
<dbReference type="InterPro" id="IPR039356">
    <property type="entry name" value="YfbR/HDDC2"/>
</dbReference>
<feature type="domain" description="HD/PDEase" evidence="8">
    <location>
        <begin position="32"/>
        <end position="150"/>
    </location>
</feature>
<gene>
    <name evidence="9" type="ORF">A2494_03495</name>
</gene>
<dbReference type="EMBL" id="MHLU01000065">
    <property type="protein sequence ID" value="OGZ19161.1"/>
    <property type="molecule type" value="Genomic_DNA"/>
</dbReference>
<name>A0A1G2E1N8_9BACT</name>
<organism evidence="9 10">
    <name type="scientific">Candidatus Lloydbacteria bacterium RIFOXYC12_FULL_46_25</name>
    <dbReference type="NCBI Taxonomy" id="1798670"/>
    <lineage>
        <taxon>Bacteria</taxon>
        <taxon>Candidatus Lloydiibacteriota</taxon>
    </lineage>
</organism>
<dbReference type="GO" id="GO:0002953">
    <property type="term" value="F:5'-deoxynucleotidase activity"/>
    <property type="evidence" value="ECO:0007669"/>
    <property type="project" value="UniProtKB-EC"/>
</dbReference>
<dbReference type="GO" id="GO:0005737">
    <property type="term" value="C:cytoplasm"/>
    <property type="evidence" value="ECO:0007669"/>
    <property type="project" value="TreeGrafter"/>
</dbReference>
<dbReference type="SMART" id="SM00471">
    <property type="entry name" value="HDc"/>
    <property type="match status" value="1"/>
</dbReference>
<evidence type="ECO:0000313" key="10">
    <source>
        <dbReference type="Proteomes" id="UP000178106"/>
    </source>
</evidence>
<protein>
    <recommendedName>
        <fullName evidence="5">5'-deoxynucleotidase</fullName>
        <ecNumber evidence="5">3.1.3.89</ecNumber>
    </recommendedName>
</protein>
<dbReference type="InterPro" id="IPR006674">
    <property type="entry name" value="HD_domain"/>
</dbReference>
<accession>A0A1G2E1N8</accession>
<dbReference type="InterPro" id="IPR003607">
    <property type="entry name" value="HD/PDEase_dom"/>
</dbReference>
<evidence type="ECO:0000256" key="4">
    <source>
        <dbReference type="ARBA" id="ARBA00011738"/>
    </source>
</evidence>
<sequence>MKQNLLGILSIVRLLNQFRLVERSVRVNNAERFENDVEHSYNLAFLAWYIIADNKLDLDRDLVLKYALIHDLVEVYAGDTYLFTTNEEERSTKVQREADAALRLKQEIPEFAELHELIKQYEERADKESRFVYALDKIQPMLNIYTDNGRTWKEKGVTVDMLIEYKKEKVAISPEIEIYFNELIELLRDEEERLFG</sequence>
<reference evidence="9 10" key="1">
    <citation type="journal article" date="2016" name="Nat. Commun.">
        <title>Thousands of microbial genomes shed light on interconnected biogeochemical processes in an aquifer system.</title>
        <authorList>
            <person name="Anantharaman K."/>
            <person name="Brown C.T."/>
            <person name="Hug L.A."/>
            <person name="Sharon I."/>
            <person name="Castelle C.J."/>
            <person name="Probst A.J."/>
            <person name="Thomas B.C."/>
            <person name="Singh A."/>
            <person name="Wilkins M.J."/>
            <person name="Karaoz U."/>
            <person name="Brodie E.L."/>
            <person name="Williams K.H."/>
            <person name="Hubbard S.S."/>
            <person name="Banfield J.F."/>
        </authorList>
    </citation>
    <scope>NUCLEOTIDE SEQUENCE [LARGE SCALE GENOMIC DNA]</scope>
</reference>
<keyword evidence="7" id="KW-0378">Hydrolase</keyword>
<evidence type="ECO:0000259" key="8">
    <source>
        <dbReference type="SMART" id="SM00471"/>
    </source>
</evidence>
<dbReference type="Gene3D" id="1.10.3210.10">
    <property type="entry name" value="Hypothetical protein af1432"/>
    <property type="match status" value="1"/>
</dbReference>
<evidence type="ECO:0000256" key="3">
    <source>
        <dbReference type="ARBA" id="ARBA00001941"/>
    </source>
</evidence>
<dbReference type="EC" id="3.1.3.89" evidence="5"/>
<dbReference type="PANTHER" id="PTHR11845">
    <property type="entry name" value="5'-DEOXYNUCLEOTIDASE HDDC2"/>
    <property type="match status" value="1"/>
</dbReference>
<evidence type="ECO:0000256" key="7">
    <source>
        <dbReference type="ARBA" id="ARBA00022801"/>
    </source>
</evidence>
<evidence type="ECO:0000256" key="5">
    <source>
        <dbReference type="ARBA" id="ARBA00012964"/>
    </source>
</evidence>
<comment type="cofactor">
    <cofactor evidence="3">
        <name>Co(2+)</name>
        <dbReference type="ChEBI" id="CHEBI:48828"/>
    </cofactor>
</comment>